<dbReference type="AlphaFoldDB" id="A0A1N7M717"/>
<protein>
    <submittedName>
        <fullName evidence="4">Acetyltransferase (GNAT) family protein</fullName>
    </submittedName>
</protein>
<dbReference type="PROSITE" id="PS51186">
    <property type="entry name" value="GNAT"/>
    <property type="match status" value="1"/>
</dbReference>
<feature type="domain" description="N-acetyltransferase" evidence="3">
    <location>
        <begin position="1"/>
        <end position="194"/>
    </location>
</feature>
<dbReference type="RefSeq" id="WP_076530187.1">
    <property type="nucleotide sequence ID" value="NZ_BMEH01000002.1"/>
</dbReference>
<organism evidence="4 5">
    <name type="scientific">Gemmobacter megaterium</name>
    <dbReference type="NCBI Taxonomy" id="1086013"/>
    <lineage>
        <taxon>Bacteria</taxon>
        <taxon>Pseudomonadati</taxon>
        <taxon>Pseudomonadota</taxon>
        <taxon>Alphaproteobacteria</taxon>
        <taxon>Rhodobacterales</taxon>
        <taxon>Paracoccaceae</taxon>
        <taxon>Gemmobacter</taxon>
    </lineage>
</organism>
<keyword evidence="5" id="KW-1185">Reference proteome</keyword>
<evidence type="ECO:0000313" key="5">
    <source>
        <dbReference type="Proteomes" id="UP000186141"/>
    </source>
</evidence>
<gene>
    <name evidence="4" type="ORF">SAMN05421774_102467</name>
</gene>
<dbReference type="PANTHER" id="PTHR43420:SF47">
    <property type="entry name" value="N-ACETYLTRANSFERASE DOMAIN-CONTAINING PROTEIN"/>
    <property type="match status" value="1"/>
</dbReference>
<name>A0A1N7M717_9RHOB</name>
<keyword evidence="1 4" id="KW-0808">Transferase</keyword>
<dbReference type="GO" id="GO:0016747">
    <property type="term" value="F:acyltransferase activity, transferring groups other than amino-acyl groups"/>
    <property type="evidence" value="ECO:0007669"/>
    <property type="project" value="InterPro"/>
</dbReference>
<reference evidence="4 5" key="1">
    <citation type="submission" date="2017-01" db="EMBL/GenBank/DDBJ databases">
        <authorList>
            <person name="Mah S.A."/>
            <person name="Swanson W.J."/>
            <person name="Moy G.W."/>
            <person name="Vacquier V.D."/>
        </authorList>
    </citation>
    <scope>NUCLEOTIDE SEQUENCE [LARGE SCALE GENOMIC DNA]</scope>
    <source>
        <strain evidence="4 5">DSM 26375</strain>
    </source>
</reference>
<dbReference type="STRING" id="1086013.SAMN05421774_102467"/>
<dbReference type="Proteomes" id="UP000186141">
    <property type="component" value="Unassembled WGS sequence"/>
</dbReference>
<dbReference type="Gene3D" id="3.40.630.30">
    <property type="match status" value="1"/>
</dbReference>
<dbReference type="EMBL" id="FTOT01000002">
    <property type="protein sequence ID" value="SIS81874.1"/>
    <property type="molecule type" value="Genomic_DNA"/>
</dbReference>
<dbReference type="InterPro" id="IPR000182">
    <property type="entry name" value="GNAT_dom"/>
</dbReference>
<accession>A0A1N7M717</accession>
<sequence>MIRRLDGLPSEAVAQAARLYWSAFGGKLGRLLGPETRALTLLDRTIRADHAIVAVARDRPDVVGVAGFRSARGGFMSLTRPHLTAVYGPMGAAWRFALLNRLSADEDNDRFLIDGLAVDSGWRGHGIGTALIEALAAEARARGYARLRLDVADQNPRARALYERLGFGAVGHQRLRLLAPVFGISGSTVMDRAV</sequence>
<dbReference type="SUPFAM" id="SSF55729">
    <property type="entry name" value="Acyl-CoA N-acyltransferases (Nat)"/>
    <property type="match status" value="1"/>
</dbReference>
<evidence type="ECO:0000256" key="1">
    <source>
        <dbReference type="ARBA" id="ARBA00022679"/>
    </source>
</evidence>
<proteinExistence type="predicted"/>
<dbReference type="Pfam" id="PF00583">
    <property type="entry name" value="Acetyltransf_1"/>
    <property type="match status" value="1"/>
</dbReference>
<evidence type="ECO:0000313" key="4">
    <source>
        <dbReference type="EMBL" id="SIS81874.1"/>
    </source>
</evidence>
<dbReference type="PANTHER" id="PTHR43420">
    <property type="entry name" value="ACETYLTRANSFERASE"/>
    <property type="match status" value="1"/>
</dbReference>
<dbReference type="InterPro" id="IPR050680">
    <property type="entry name" value="YpeA/RimI_acetyltransf"/>
</dbReference>
<dbReference type="OrthoDB" id="273614at2"/>
<keyword evidence="2" id="KW-0012">Acyltransferase</keyword>
<evidence type="ECO:0000259" key="3">
    <source>
        <dbReference type="PROSITE" id="PS51186"/>
    </source>
</evidence>
<evidence type="ECO:0000256" key="2">
    <source>
        <dbReference type="ARBA" id="ARBA00023315"/>
    </source>
</evidence>
<dbReference type="InterPro" id="IPR016181">
    <property type="entry name" value="Acyl_CoA_acyltransferase"/>
</dbReference>